<dbReference type="GO" id="GO:0005737">
    <property type="term" value="C:cytoplasm"/>
    <property type="evidence" value="ECO:0007669"/>
    <property type="project" value="TreeGrafter"/>
</dbReference>
<protein>
    <submittedName>
        <fullName evidence="5">Thioredoxin reductase 1, cytoplasmic</fullName>
    </submittedName>
</protein>
<keyword evidence="3" id="KW-0676">Redox-active center</keyword>
<dbReference type="PROSITE" id="PS00195">
    <property type="entry name" value="GLUTAREDOXIN_1"/>
    <property type="match status" value="1"/>
</dbReference>
<gene>
    <name evidence="5" type="primary">TXNRD1_0</name>
    <name evidence="5" type="ORF">TNIN_50242</name>
</gene>
<name>A0A8X6MH57_9ARAC</name>
<dbReference type="SUPFAM" id="SSF52833">
    <property type="entry name" value="Thioredoxin-like"/>
    <property type="match status" value="1"/>
</dbReference>
<evidence type="ECO:0000256" key="2">
    <source>
        <dbReference type="ARBA" id="ARBA00023157"/>
    </source>
</evidence>
<evidence type="ECO:0000313" key="6">
    <source>
        <dbReference type="Proteomes" id="UP000886998"/>
    </source>
</evidence>
<dbReference type="CDD" id="cd03419">
    <property type="entry name" value="GRX_GRXh_1_2_like"/>
    <property type="match status" value="1"/>
</dbReference>
<organism evidence="5 6">
    <name type="scientific">Trichonephila inaurata madagascariensis</name>
    <dbReference type="NCBI Taxonomy" id="2747483"/>
    <lineage>
        <taxon>Eukaryota</taxon>
        <taxon>Metazoa</taxon>
        <taxon>Ecdysozoa</taxon>
        <taxon>Arthropoda</taxon>
        <taxon>Chelicerata</taxon>
        <taxon>Arachnida</taxon>
        <taxon>Araneae</taxon>
        <taxon>Araneomorphae</taxon>
        <taxon>Entelegynae</taxon>
        <taxon>Araneoidea</taxon>
        <taxon>Nephilidae</taxon>
        <taxon>Trichonephila</taxon>
        <taxon>Trichonephila inaurata</taxon>
    </lineage>
</organism>
<dbReference type="GO" id="GO:0034599">
    <property type="term" value="P:cellular response to oxidative stress"/>
    <property type="evidence" value="ECO:0007669"/>
    <property type="project" value="TreeGrafter"/>
</dbReference>
<dbReference type="InterPro" id="IPR036249">
    <property type="entry name" value="Thioredoxin-like_sf"/>
</dbReference>
<dbReference type="EMBL" id="BMAV01026738">
    <property type="protein sequence ID" value="GFS52900.1"/>
    <property type="molecule type" value="Genomic_DNA"/>
</dbReference>
<dbReference type="PRINTS" id="PR00160">
    <property type="entry name" value="GLUTAREDOXIN"/>
</dbReference>
<sequence length="120" mass="13618">MFVGGIIRIFVSISTYFFQLADSFHAFENCVTMAPVPESDKLLQEVDNYIRSNDVMIFSKTTCPFCNKVKALLSSMGIQFTVLELDTLENGPQMQKAMAERVGRSSVPQVFIRGQHCWRL</sequence>
<keyword evidence="6" id="KW-1185">Reference proteome</keyword>
<accession>A0A8X6MH57</accession>
<dbReference type="InterPro" id="IPR002109">
    <property type="entry name" value="Glutaredoxin"/>
</dbReference>
<comment type="function">
    <text evidence="1">Has a glutathione-disulfide oxidoreductase activity in the presence of NADPH and glutathione reductase. Reduces low molecular weight disulfides and proteins.</text>
</comment>
<dbReference type="AlphaFoldDB" id="A0A8X6MH57"/>
<feature type="domain" description="Glutaredoxin" evidence="4">
    <location>
        <begin position="55"/>
        <end position="116"/>
    </location>
</feature>
<comment type="caution">
    <text evidence="5">The sequence shown here is derived from an EMBL/GenBank/DDBJ whole genome shotgun (WGS) entry which is preliminary data.</text>
</comment>
<dbReference type="PROSITE" id="PS51354">
    <property type="entry name" value="GLUTAREDOXIN_2"/>
    <property type="match status" value="1"/>
</dbReference>
<evidence type="ECO:0000259" key="4">
    <source>
        <dbReference type="Pfam" id="PF00462"/>
    </source>
</evidence>
<dbReference type="Proteomes" id="UP000886998">
    <property type="component" value="Unassembled WGS sequence"/>
</dbReference>
<reference evidence="5" key="1">
    <citation type="submission" date="2020-08" db="EMBL/GenBank/DDBJ databases">
        <title>Multicomponent nature underlies the extraordinary mechanical properties of spider dragline silk.</title>
        <authorList>
            <person name="Kono N."/>
            <person name="Nakamura H."/>
            <person name="Mori M."/>
            <person name="Yoshida Y."/>
            <person name="Ohtoshi R."/>
            <person name="Malay A.D."/>
            <person name="Moran D.A.P."/>
            <person name="Tomita M."/>
            <person name="Numata K."/>
            <person name="Arakawa K."/>
        </authorList>
    </citation>
    <scope>NUCLEOTIDE SEQUENCE</scope>
</reference>
<dbReference type="Pfam" id="PF00462">
    <property type="entry name" value="Glutaredoxin"/>
    <property type="match status" value="1"/>
</dbReference>
<dbReference type="PANTHER" id="PTHR45694">
    <property type="entry name" value="GLUTAREDOXIN 2"/>
    <property type="match status" value="1"/>
</dbReference>
<dbReference type="OrthoDB" id="418495at2759"/>
<dbReference type="PANTHER" id="PTHR45694:SF18">
    <property type="entry name" value="GLUTAREDOXIN-1-RELATED"/>
    <property type="match status" value="1"/>
</dbReference>
<dbReference type="GO" id="GO:0015038">
    <property type="term" value="F:glutathione disulfide oxidoreductase activity"/>
    <property type="evidence" value="ECO:0007669"/>
    <property type="project" value="TreeGrafter"/>
</dbReference>
<dbReference type="InterPro" id="IPR014025">
    <property type="entry name" value="Glutaredoxin_subgr"/>
</dbReference>
<evidence type="ECO:0000256" key="3">
    <source>
        <dbReference type="ARBA" id="ARBA00023284"/>
    </source>
</evidence>
<evidence type="ECO:0000313" key="5">
    <source>
        <dbReference type="EMBL" id="GFS52900.1"/>
    </source>
</evidence>
<evidence type="ECO:0000256" key="1">
    <source>
        <dbReference type="ARBA" id="ARBA00002549"/>
    </source>
</evidence>
<keyword evidence="2" id="KW-1015">Disulfide bond</keyword>
<proteinExistence type="predicted"/>
<dbReference type="InterPro" id="IPR011767">
    <property type="entry name" value="GLR_AS"/>
</dbReference>
<dbReference type="Gene3D" id="3.40.30.10">
    <property type="entry name" value="Glutaredoxin"/>
    <property type="match status" value="1"/>
</dbReference>